<evidence type="ECO:0000256" key="2">
    <source>
        <dbReference type="ARBA" id="ARBA00007236"/>
    </source>
</evidence>
<dbReference type="Pfam" id="PF06083">
    <property type="entry name" value="IL17"/>
    <property type="match status" value="1"/>
</dbReference>
<feature type="signal peptide" evidence="6">
    <location>
        <begin position="1"/>
        <end position="23"/>
    </location>
</feature>
<evidence type="ECO:0000313" key="7">
    <source>
        <dbReference type="Proteomes" id="UP000694891"/>
    </source>
</evidence>
<evidence type="ECO:0000313" key="8">
    <source>
        <dbReference type="RefSeq" id="XP_008286328.1"/>
    </source>
</evidence>
<proteinExistence type="inferred from homology"/>
<evidence type="ECO:0000256" key="6">
    <source>
        <dbReference type="SAM" id="SignalP"/>
    </source>
</evidence>
<comment type="similarity">
    <text evidence="2">Belongs to the IL-17 family.</text>
</comment>
<reference evidence="8" key="1">
    <citation type="submission" date="2025-08" db="UniProtKB">
        <authorList>
            <consortium name="RefSeq"/>
        </authorList>
    </citation>
    <scope>IDENTIFICATION</scope>
</reference>
<keyword evidence="3" id="KW-0202">Cytokine</keyword>
<protein>
    <submittedName>
        <fullName evidence="8">Interleukin-17C-like</fullName>
    </submittedName>
</protein>
<comment type="subcellular location">
    <subcellularLocation>
        <location evidence="1">Secreted</location>
    </subcellularLocation>
</comment>
<feature type="chain" id="PRO_5041381684" evidence="6">
    <location>
        <begin position="24"/>
        <end position="158"/>
    </location>
</feature>
<organism evidence="7 8">
    <name type="scientific">Stegastes partitus</name>
    <name type="common">bicolor damselfish</name>
    <dbReference type="NCBI Taxonomy" id="144197"/>
    <lineage>
        <taxon>Eukaryota</taxon>
        <taxon>Metazoa</taxon>
        <taxon>Chordata</taxon>
        <taxon>Craniata</taxon>
        <taxon>Vertebrata</taxon>
        <taxon>Euteleostomi</taxon>
        <taxon>Actinopterygii</taxon>
        <taxon>Neopterygii</taxon>
        <taxon>Teleostei</taxon>
        <taxon>Neoteleostei</taxon>
        <taxon>Acanthomorphata</taxon>
        <taxon>Ovalentaria</taxon>
        <taxon>Pomacentridae</taxon>
        <taxon>Stegastes</taxon>
    </lineage>
</organism>
<dbReference type="InterPro" id="IPR010345">
    <property type="entry name" value="IL-17_fam"/>
</dbReference>
<dbReference type="GO" id="GO:0006954">
    <property type="term" value="P:inflammatory response"/>
    <property type="evidence" value="ECO:0007669"/>
    <property type="project" value="InterPro"/>
</dbReference>
<sequence length="158" mass="18022">MARFGSLMILLGCLLILPGRSAARCLNATELQRSQQRLERTSWTFPHVTTPQHAPTCAQVAEMLPKDTAGRSLSPWSYRLDRDDNRFPHEIPVAKCLCEGCIINQREDVNYNSKPVFVWRNVLRKEPCPGDPTRVQVSKEKFKVAVACTCVWPENVRR</sequence>
<dbReference type="InterPro" id="IPR029034">
    <property type="entry name" value="Cystine-knot_cytokine"/>
</dbReference>
<dbReference type="SUPFAM" id="SSF57501">
    <property type="entry name" value="Cystine-knot cytokines"/>
    <property type="match status" value="1"/>
</dbReference>
<dbReference type="GO" id="GO:0005125">
    <property type="term" value="F:cytokine activity"/>
    <property type="evidence" value="ECO:0007669"/>
    <property type="project" value="UniProtKB-KW"/>
</dbReference>
<keyword evidence="4" id="KW-0964">Secreted</keyword>
<gene>
    <name evidence="8" type="primary">LOC103361894</name>
</gene>
<evidence type="ECO:0000256" key="1">
    <source>
        <dbReference type="ARBA" id="ARBA00004613"/>
    </source>
</evidence>
<evidence type="ECO:0000256" key="5">
    <source>
        <dbReference type="ARBA" id="ARBA00022729"/>
    </source>
</evidence>
<dbReference type="RefSeq" id="XP_008286328.1">
    <property type="nucleotide sequence ID" value="XM_008288106.1"/>
</dbReference>
<dbReference type="PRINTS" id="PR01932">
    <property type="entry name" value="INTRLEUKIN17"/>
</dbReference>
<dbReference type="GO" id="GO:0005615">
    <property type="term" value="C:extracellular space"/>
    <property type="evidence" value="ECO:0007669"/>
    <property type="project" value="UniProtKB-KW"/>
</dbReference>
<name>A0A9Y4K8L2_9TELE</name>
<dbReference type="Proteomes" id="UP000694891">
    <property type="component" value="Unplaced"/>
</dbReference>
<evidence type="ECO:0000256" key="3">
    <source>
        <dbReference type="ARBA" id="ARBA00022514"/>
    </source>
</evidence>
<dbReference type="InterPro" id="IPR020440">
    <property type="entry name" value="IL-17_chr"/>
</dbReference>
<dbReference type="AlphaFoldDB" id="A0A9Y4K8L2"/>
<keyword evidence="5 6" id="KW-0732">Signal</keyword>
<dbReference type="Gene3D" id="2.10.90.10">
    <property type="entry name" value="Cystine-knot cytokines"/>
    <property type="match status" value="1"/>
</dbReference>
<evidence type="ECO:0000256" key="4">
    <source>
        <dbReference type="ARBA" id="ARBA00022525"/>
    </source>
</evidence>
<dbReference type="GeneID" id="103361894"/>
<accession>A0A9Y4K8L2</accession>
<keyword evidence="7" id="KW-1185">Reference proteome</keyword>